<dbReference type="FunFam" id="3.30.160.60:FF:000176">
    <property type="entry name" value="zinc finger protein 70"/>
    <property type="match status" value="1"/>
</dbReference>
<dbReference type="InterPro" id="IPR013087">
    <property type="entry name" value="Znf_C2H2_type"/>
</dbReference>
<evidence type="ECO:0000256" key="6">
    <source>
        <dbReference type="ARBA" id="ARBA00023242"/>
    </source>
</evidence>
<gene>
    <name evidence="11" type="primary">ZNF266</name>
    <name evidence="11" type="ORF">Bhyg_14970</name>
</gene>
<evidence type="ECO:0000256" key="5">
    <source>
        <dbReference type="ARBA" id="ARBA00022833"/>
    </source>
</evidence>
<dbReference type="SMART" id="SM00355">
    <property type="entry name" value="ZnF_C2H2"/>
    <property type="match status" value="8"/>
</dbReference>
<evidence type="ECO:0000259" key="10">
    <source>
        <dbReference type="PROSITE" id="PS50157"/>
    </source>
</evidence>
<evidence type="ECO:0000313" key="11">
    <source>
        <dbReference type="EMBL" id="KAJ6636381.1"/>
    </source>
</evidence>
<feature type="coiled-coil region" evidence="8">
    <location>
        <begin position="65"/>
        <end position="95"/>
    </location>
</feature>
<feature type="domain" description="C2H2-type" evidence="10">
    <location>
        <begin position="327"/>
        <end position="354"/>
    </location>
</feature>
<evidence type="ECO:0000256" key="9">
    <source>
        <dbReference type="SAM" id="SignalP"/>
    </source>
</evidence>
<dbReference type="FunFam" id="3.30.160.60:FF:000264">
    <property type="entry name" value="Zinc finger protein 236"/>
    <property type="match status" value="1"/>
</dbReference>
<dbReference type="OrthoDB" id="40579at2759"/>
<accession>A0A9Q0MQZ1</accession>
<keyword evidence="8" id="KW-0175">Coiled coil</keyword>
<feature type="domain" description="C2H2-type" evidence="10">
    <location>
        <begin position="299"/>
        <end position="326"/>
    </location>
</feature>
<feature type="domain" description="C2H2-type" evidence="10">
    <location>
        <begin position="386"/>
        <end position="414"/>
    </location>
</feature>
<evidence type="ECO:0000256" key="8">
    <source>
        <dbReference type="SAM" id="Coils"/>
    </source>
</evidence>
<feature type="domain" description="C2H2-type" evidence="10">
    <location>
        <begin position="271"/>
        <end position="298"/>
    </location>
</feature>
<keyword evidence="6" id="KW-0539">Nucleus</keyword>
<keyword evidence="2" id="KW-0479">Metal-binding</keyword>
<organism evidence="11 12">
    <name type="scientific">Pseudolycoriella hygida</name>
    <dbReference type="NCBI Taxonomy" id="35572"/>
    <lineage>
        <taxon>Eukaryota</taxon>
        <taxon>Metazoa</taxon>
        <taxon>Ecdysozoa</taxon>
        <taxon>Arthropoda</taxon>
        <taxon>Hexapoda</taxon>
        <taxon>Insecta</taxon>
        <taxon>Pterygota</taxon>
        <taxon>Neoptera</taxon>
        <taxon>Endopterygota</taxon>
        <taxon>Diptera</taxon>
        <taxon>Nematocera</taxon>
        <taxon>Sciaroidea</taxon>
        <taxon>Sciaridae</taxon>
        <taxon>Pseudolycoriella</taxon>
    </lineage>
</organism>
<dbReference type="PROSITE" id="PS50157">
    <property type="entry name" value="ZINC_FINGER_C2H2_2"/>
    <property type="match status" value="6"/>
</dbReference>
<dbReference type="Gene3D" id="3.30.160.60">
    <property type="entry name" value="Classic Zinc Finger"/>
    <property type="match status" value="5"/>
</dbReference>
<name>A0A9Q0MQZ1_9DIPT</name>
<evidence type="ECO:0000256" key="3">
    <source>
        <dbReference type="ARBA" id="ARBA00022737"/>
    </source>
</evidence>
<dbReference type="GO" id="GO:0008270">
    <property type="term" value="F:zinc ion binding"/>
    <property type="evidence" value="ECO:0007669"/>
    <property type="project" value="UniProtKB-KW"/>
</dbReference>
<evidence type="ECO:0000256" key="2">
    <source>
        <dbReference type="ARBA" id="ARBA00022723"/>
    </source>
</evidence>
<keyword evidence="4 7" id="KW-0863">Zinc-finger</keyword>
<keyword evidence="12" id="KW-1185">Reference proteome</keyword>
<protein>
    <submittedName>
        <fullName evidence="11">Zinc finger protein</fullName>
    </submittedName>
</protein>
<feature type="domain" description="C2H2-type" evidence="10">
    <location>
        <begin position="355"/>
        <end position="382"/>
    </location>
</feature>
<feature type="signal peptide" evidence="9">
    <location>
        <begin position="1"/>
        <end position="18"/>
    </location>
</feature>
<dbReference type="Proteomes" id="UP001151699">
    <property type="component" value="Chromosome C"/>
</dbReference>
<keyword evidence="3" id="KW-0677">Repeat</keyword>
<dbReference type="InterPro" id="IPR050888">
    <property type="entry name" value="ZnF_C2H2-type_TF"/>
</dbReference>
<dbReference type="EMBL" id="WJQU01000004">
    <property type="protein sequence ID" value="KAJ6636381.1"/>
    <property type="molecule type" value="Genomic_DNA"/>
</dbReference>
<keyword evidence="5" id="KW-0862">Zinc</keyword>
<reference evidence="11" key="1">
    <citation type="submission" date="2022-07" db="EMBL/GenBank/DDBJ databases">
        <authorList>
            <person name="Trinca V."/>
            <person name="Uliana J.V.C."/>
            <person name="Torres T.T."/>
            <person name="Ward R.J."/>
            <person name="Monesi N."/>
        </authorList>
    </citation>
    <scope>NUCLEOTIDE SEQUENCE</scope>
    <source>
        <strain evidence="11">HSMRA1968</strain>
        <tissue evidence="11">Whole embryos</tissue>
    </source>
</reference>
<dbReference type="Pfam" id="PF00096">
    <property type="entry name" value="zf-C2H2"/>
    <property type="match status" value="5"/>
</dbReference>
<evidence type="ECO:0000313" key="12">
    <source>
        <dbReference type="Proteomes" id="UP001151699"/>
    </source>
</evidence>
<feature type="chain" id="PRO_5040470145" evidence="9">
    <location>
        <begin position="19"/>
        <end position="499"/>
    </location>
</feature>
<evidence type="ECO:0000256" key="7">
    <source>
        <dbReference type="PROSITE-ProRule" id="PRU00042"/>
    </source>
</evidence>
<dbReference type="SUPFAM" id="SSF57667">
    <property type="entry name" value="beta-beta-alpha zinc fingers"/>
    <property type="match status" value="4"/>
</dbReference>
<dbReference type="PROSITE" id="PS00028">
    <property type="entry name" value="ZINC_FINGER_C2H2_1"/>
    <property type="match status" value="7"/>
</dbReference>
<dbReference type="InterPro" id="IPR036236">
    <property type="entry name" value="Znf_C2H2_sf"/>
</dbReference>
<feature type="domain" description="C2H2-type" evidence="10">
    <location>
        <begin position="243"/>
        <end position="270"/>
    </location>
</feature>
<comment type="subcellular location">
    <subcellularLocation>
        <location evidence="1">Nucleus</location>
    </subcellularLocation>
</comment>
<dbReference type="AlphaFoldDB" id="A0A9Q0MQZ1"/>
<comment type="caution">
    <text evidence="11">The sequence shown here is derived from an EMBL/GenBank/DDBJ whole genome shotgun (WGS) entry which is preliminary data.</text>
</comment>
<dbReference type="GO" id="GO:0005634">
    <property type="term" value="C:nucleus"/>
    <property type="evidence" value="ECO:0007669"/>
    <property type="project" value="UniProtKB-SubCell"/>
</dbReference>
<proteinExistence type="predicted"/>
<evidence type="ECO:0000256" key="4">
    <source>
        <dbReference type="ARBA" id="ARBA00022771"/>
    </source>
</evidence>
<sequence>MKFVATFVVLSLVTLANAGVSINNPFYCYSTDLSIKVNTTPVEEAIPYKYIVADVDDQSYVRTNIVEELSNNEDVKLEIEILDNEENNSEELDERYGYEMDESRIECLDGYEIIEEHDEMVEEYYETQLSDTEAMSEEVPIKPDSFELDGFVTMTCDLCNTHFKSLADMEYHSKEVHGRLSQKSLKISKIKEPTVTKETRPFVDHMKVRKSEPTKKCKICLNKFYTVDEVKQHIDTVHEFDEQRCELCGIPCKGKIELQQHMELHATRKPLECVICSKEVKRRSFLRQHMLIHTGEKVYQCDLCGKQFIHHSSMRMHLRMHRDVRDSECEICGHKSRSKSHLNKHMLTHTGEKKWQCPICSNRFASGGNMRAHMNIHLGIASRKKHVCMMCKQTFPSLSKLNAHQQLAHETASQADLLEQSAVNAAEKRCIPRGFRKKFIPGWSDRLERLYNEFEESVDPEISEELLDALNQARREKWAKSTADIDFTHSGKDGTHYDN</sequence>
<dbReference type="PANTHER" id="PTHR24406">
    <property type="entry name" value="TRANSCRIPTIONAL REPRESSOR CTCFL-RELATED"/>
    <property type="match status" value="1"/>
</dbReference>
<keyword evidence="9" id="KW-0732">Signal</keyword>
<evidence type="ECO:0000256" key="1">
    <source>
        <dbReference type="ARBA" id="ARBA00004123"/>
    </source>
</evidence>